<protein>
    <submittedName>
        <fullName evidence="1">Uncharacterized protein</fullName>
    </submittedName>
</protein>
<sequence length="32" mass="3598">MARAIGIDRAGGAVRNMTKARILWRIRAFVVQ</sequence>
<gene>
    <name evidence="1" type="ORF">STRAU_3535</name>
</gene>
<dbReference type="EMBL" id="AOPZ01000163">
    <property type="protein sequence ID" value="EPH43413.1"/>
    <property type="molecule type" value="Genomic_DNA"/>
</dbReference>
<name>S3ZJM8_9ACTN</name>
<keyword evidence="2" id="KW-1185">Reference proteome</keyword>
<evidence type="ECO:0000313" key="1">
    <source>
        <dbReference type="EMBL" id="EPH43413.1"/>
    </source>
</evidence>
<evidence type="ECO:0000313" key="2">
    <source>
        <dbReference type="Proteomes" id="UP000014629"/>
    </source>
</evidence>
<accession>S3ZJM8</accession>
<organism evidence="1 2">
    <name type="scientific">Streptomyces aurantiacus JA 4570</name>
    <dbReference type="NCBI Taxonomy" id="1286094"/>
    <lineage>
        <taxon>Bacteria</taxon>
        <taxon>Bacillati</taxon>
        <taxon>Actinomycetota</taxon>
        <taxon>Actinomycetes</taxon>
        <taxon>Kitasatosporales</taxon>
        <taxon>Streptomycetaceae</taxon>
        <taxon>Streptomyces</taxon>
        <taxon>Streptomyces aurantiacus group</taxon>
    </lineage>
</organism>
<reference evidence="1 2" key="1">
    <citation type="submission" date="2013-02" db="EMBL/GenBank/DDBJ databases">
        <title>Draft Genome Sequence of Streptomyces aurantiacus, Which Produces Setomimycin.</title>
        <authorList>
            <person name="Gruening B.A."/>
            <person name="Praeg A."/>
            <person name="Erxleben A."/>
            <person name="Guenther S."/>
            <person name="Mueller M."/>
        </authorList>
    </citation>
    <scope>NUCLEOTIDE SEQUENCE [LARGE SCALE GENOMIC DNA]</scope>
    <source>
        <strain evidence="1 2">JA 4570</strain>
    </source>
</reference>
<proteinExistence type="predicted"/>
<dbReference type="Proteomes" id="UP000014629">
    <property type="component" value="Unassembled WGS sequence"/>
</dbReference>
<comment type="caution">
    <text evidence="1">The sequence shown here is derived from an EMBL/GenBank/DDBJ whole genome shotgun (WGS) entry which is preliminary data.</text>
</comment>
<dbReference type="AlphaFoldDB" id="S3ZJM8"/>